<dbReference type="Pfam" id="PF01408">
    <property type="entry name" value="GFO_IDH_MocA"/>
    <property type="match status" value="1"/>
</dbReference>
<feature type="region of interest" description="Disordered" evidence="2">
    <location>
        <begin position="504"/>
        <end position="528"/>
    </location>
</feature>
<dbReference type="Proteomes" id="UP000601435">
    <property type="component" value="Unassembled WGS sequence"/>
</dbReference>
<evidence type="ECO:0000259" key="4">
    <source>
        <dbReference type="Pfam" id="PF22725"/>
    </source>
</evidence>
<dbReference type="AlphaFoldDB" id="A0A812WTN1"/>
<reference evidence="5" key="1">
    <citation type="submission" date="2021-02" db="EMBL/GenBank/DDBJ databases">
        <authorList>
            <person name="Dougan E. K."/>
            <person name="Rhodes N."/>
            <person name="Thang M."/>
            <person name="Chan C."/>
        </authorList>
    </citation>
    <scope>NUCLEOTIDE SEQUENCE</scope>
</reference>
<keyword evidence="6" id="KW-1185">Reference proteome</keyword>
<feature type="domain" description="GFO/IDH/MocA-like oxidoreductase" evidence="4">
    <location>
        <begin position="145"/>
        <end position="270"/>
    </location>
</feature>
<feature type="domain" description="Gfo/Idh/MocA-like oxidoreductase N-terminal" evidence="3">
    <location>
        <begin position="6"/>
        <end position="126"/>
    </location>
</feature>
<evidence type="ECO:0000256" key="2">
    <source>
        <dbReference type="SAM" id="MobiDB-lite"/>
    </source>
</evidence>
<dbReference type="OrthoDB" id="2129491at2759"/>
<organism evidence="5 6">
    <name type="scientific">Symbiodinium necroappetens</name>
    <dbReference type="NCBI Taxonomy" id="1628268"/>
    <lineage>
        <taxon>Eukaryota</taxon>
        <taxon>Sar</taxon>
        <taxon>Alveolata</taxon>
        <taxon>Dinophyceae</taxon>
        <taxon>Suessiales</taxon>
        <taxon>Symbiodiniaceae</taxon>
        <taxon>Symbiodinium</taxon>
    </lineage>
</organism>
<dbReference type="PANTHER" id="PTHR43708:SF3">
    <property type="entry name" value="OXIDOREDUCTASE"/>
    <property type="match status" value="1"/>
</dbReference>
<evidence type="ECO:0000259" key="3">
    <source>
        <dbReference type="Pfam" id="PF01408"/>
    </source>
</evidence>
<dbReference type="Gene3D" id="3.30.360.10">
    <property type="entry name" value="Dihydrodipicolinate Reductase, domain 2"/>
    <property type="match status" value="1"/>
</dbReference>
<proteinExistence type="inferred from homology"/>
<dbReference type="SUPFAM" id="SSF55347">
    <property type="entry name" value="Glyceraldehyde-3-phosphate dehydrogenase-like, C-terminal domain"/>
    <property type="match status" value="1"/>
</dbReference>
<dbReference type="InterPro" id="IPR055170">
    <property type="entry name" value="GFO_IDH_MocA-like_dom"/>
</dbReference>
<evidence type="ECO:0000313" key="5">
    <source>
        <dbReference type="EMBL" id="CAE7684008.1"/>
    </source>
</evidence>
<protein>
    <submittedName>
        <fullName evidence="5">YfiI protein</fullName>
    </submittedName>
</protein>
<dbReference type="SUPFAM" id="SSF51735">
    <property type="entry name" value="NAD(P)-binding Rossmann-fold domains"/>
    <property type="match status" value="1"/>
</dbReference>
<dbReference type="InterPro" id="IPR051317">
    <property type="entry name" value="Gfo/Idh/MocA_oxidoreduct"/>
</dbReference>
<evidence type="ECO:0000256" key="1">
    <source>
        <dbReference type="ARBA" id="ARBA00010928"/>
    </source>
</evidence>
<sequence length="661" mass="71680">MAKQTLRYAMVGGGQGSWIGEAHRKALALDNTARLVAGCFSSSRERSQAFGDALALPDLRVYGSPAELAEKEAALPADERPHFVVICTPNRHHLEQIELLAAKGFPIVCDKPLCETLAEGKQALAALGGGLLALTHCYAGYPMIKEARSLVKKGRLGTLRKVVVEYPQGWLVPEEAKDGKPAMSASTGVSSMVDVGTHAEHLARYVTGLETKEVFADVSSFVTGGPRAPDDFNVLIRYEGGQRGVLIASQSSSGEQNCLRLRVYGSEGSLDWMQEDPNILTMRLRDQPVQTLHRGQPYLSPEARSCSRLPPGHPEGYLEAFANIYRSFAAAVQARDTGAEVPEVDFPTAADGIASLAFVEAVSKHDPFTNAGICIEADVSYQVDMQAEGKEDYAVSITCTRHAVSIISCGATRRERHPNSSTIVMEPVGGLYRKVVIGKEQSHRTSFMTGHLLWQDRLRVEQQQRDKQLSSWHKKLGLHPPGLANPEEGSQLFETRMARDRLLWQDSQGPGSRNPDLETLAGRREAERQVSEPLLEEGFRPCPGSVKQQATTGSHGTAAAAAAMSPYRTIVGIVALAILLQGVPLALLSRLAGPAPTSCEAIVVLGYAIDWSTGRVPEGGLLSQRLALALTALDEARMPHAVRPLDWIESKRVRMDTCLCT</sequence>
<comment type="similarity">
    <text evidence="1">Belongs to the Gfo/Idh/MocA family.</text>
</comment>
<accession>A0A812WTN1</accession>
<dbReference type="Pfam" id="PF22725">
    <property type="entry name" value="GFO_IDH_MocA_C3"/>
    <property type="match status" value="1"/>
</dbReference>
<evidence type="ECO:0000313" key="6">
    <source>
        <dbReference type="Proteomes" id="UP000601435"/>
    </source>
</evidence>
<dbReference type="Gene3D" id="3.40.50.720">
    <property type="entry name" value="NAD(P)-binding Rossmann-like Domain"/>
    <property type="match status" value="1"/>
</dbReference>
<dbReference type="InterPro" id="IPR036291">
    <property type="entry name" value="NAD(P)-bd_dom_sf"/>
</dbReference>
<name>A0A812WTN1_9DINO</name>
<gene>
    <name evidence="5" type="primary">yfiI</name>
    <name evidence="5" type="ORF">SNEC2469_LOCUS19686</name>
</gene>
<dbReference type="GO" id="GO:0000166">
    <property type="term" value="F:nucleotide binding"/>
    <property type="evidence" value="ECO:0007669"/>
    <property type="project" value="InterPro"/>
</dbReference>
<dbReference type="EMBL" id="CAJNJA010033797">
    <property type="protein sequence ID" value="CAE7684008.1"/>
    <property type="molecule type" value="Genomic_DNA"/>
</dbReference>
<dbReference type="InterPro" id="IPR000683">
    <property type="entry name" value="Gfo/Idh/MocA-like_OxRdtase_N"/>
</dbReference>
<comment type="caution">
    <text evidence="5">The sequence shown here is derived from an EMBL/GenBank/DDBJ whole genome shotgun (WGS) entry which is preliminary data.</text>
</comment>
<dbReference type="PANTHER" id="PTHR43708">
    <property type="entry name" value="CONSERVED EXPRESSED OXIDOREDUCTASE (EUROFUNG)"/>
    <property type="match status" value="1"/>
</dbReference>